<dbReference type="InterPro" id="IPR036565">
    <property type="entry name" value="Mur-like_cat_sf"/>
</dbReference>
<dbReference type="EC" id="6.3.2.9" evidence="7 8"/>
<dbReference type="HAMAP" id="MF_00639">
    <property type="entry name" value="MurD"/>
    <property type="match status" value="1"/>
</dbReference>
<dbReference type="UniPathway" id="UPA00219"/>
<evidence type="ECO:0000313" key="11">
    <source>
        <dbReference type="EMBL" id="TJZ77423.1"/>
    </source>
</evidence>
<evidence type="ECO:0000259" key="9">
    <source>
        <dbReference type="Pfam" id="PF02875"/>
    </source>
</evidence>
<comment type="catalytic activity">
    <reaction evidence="7 8">
        <text>UDP-N-acetyl-alpha-D-muramoyl-L-alanine + D-glutamate + ATP = UDP-N-acetyl-alpha-D-muramoyl-L-alanyl-D-glutamate + ADP + phosphate + H(+)</text>
        <dbReference type="Rhea" id="RHEA:16429"/>
        <dbReference type="ChEBI" id="CHEBI:15378"/>
        <dbReference type="ChEBI" id="CHEBI:29986"/>
        <dbReference type="ChEBI" id="CHEBI:30616"/>
        <dbReference type="ChEBI" id="CHEBI:43474"/>
        <dbReference type="ChEBI" id="CHEBI:83898"/>
        <dbReference type="ChEBI" id="CHEBI:83900"/>
        <dbReference type="ChEBI" id="CHEBI:456216"/>
        <dbReference type="EC" id="6.3.2.9"/>
    </reaction>
</comment>
<feature type="domain" description="Mur ligase central" evidence="10">
    <location>
        <begin position="127"/>
        <end position="301"/>
    </location>
</feature>
<dbReference type="PANTHER" id="PTHR43692">
    <property type="entry name" value="UDP-N-ACETYLMURAMOYLALANINE--D-GLUTAMATE LIGASE"/>
    <property type="match status" value="1"/>
</dbReference>
<sequence>MANASSSPFAPNPVLSRSHAIVVGLGITGLSAARWLASQGARVTVADSREQPPSLDELRNAVPQATLRLGAFSVETFADADLLVVSPGVPLATPAIDATVRRGIPAVGDVELFARAIAGRPAKVIAITGSNGKSTVTTMVGQMCEAAGLRTVVAGNIGLPVLDALAATPDADVYVLELSSFQLETTSTLAPDAATVLNVSEDHLDRYQGMVHYAATKAHIFHGQGAMILNREDEYSRDMGLPGRHVIRFGQDAPRRADEYGLVAEGNDFALRVGDSTLLRASDLPVAGLHNAVNALAALALCRAIGLPPAPLVKALKGFKGLPHRVEFVANVDGVGYYDDSKGTNVGATEAALKGMTRPVVLIAGGDGKGQDFGPLKPACARICRAVVLIGRDGPQIAAALEGTEAGLAGGMLPLVAEPTLEQAVRTAANLAQRGDVVLLSPACASLDMFRNYHHRAEVFIDAVRALEPAAP</sequence>
<protein>
    <recommendedName>
        <fullName evidence="7 8">UDP-N-acetylmuramoylalanine--D-glutamate ligase</fullName>
        <ecNumber evidence="7 8">6.3.2.9</ecNumber>
    </recommendedName>
    <alternativeName>
        <fullName evidence="7">D-glutamic acid-adding enzyme</fullName>
    </alternativeName>
    <alternativeName>
        <fullName evidence="7">UDP-N-acetylmuramoyl-L-alanyl-D-glutamate synthetase</fullName>
    </alternativeName>
</protein>
<evidence type="ECO:0000256" key="2">
    <source>
        <dbReference type="ARBA" id="ARBA00004752"/>
    </source>
</evidence>
<dbReference type="RefSeq" id="WP_136771899.1">
    <property type="nucleotide sequence ID" value="NZ_CP156074.1"/>
</dbReference>
<evidence type="ECO:0000313" key="12">
    <source>
        <dbReference type="Proteomes" id="UP000310016"/>
    </source>
</evidence>
<dbReference type="SUPFAM" id="SSF53623">
    <property type="entry name" value="MurD-like peptide ligases, catalytic domain"/>
    <property type="match status" value="1"/>
</dbReference>
<dbReference type="Pfam" id="PF08245">
    <property type="entry name" value="Mur_ligase_M"/>
    <property type="match status" value="1"/>
</dbReference>
<dbReference type="Gene3D" id="3.90.190.20">
    <property type="entry name" value="Mur ligase, C-terminal domain"/>
    <property type="match status" value="1"/>
</dbReference>
<gene>
    <name evidence="7" type="primary">murD</name>
    <name evidence="11" type="ORF">FAZ21_03540</name>
</gene>
<feature type="domain" description="Mur ligase C-terminal" evidence="9">
    <location>
        <begin position="324"/>
        <end position="444"/>
    </location>
</feature>
<dbReference type="GO" id="GO:0071555">
    <property type="term" value="P:cell wall organization"/>
    <property type="evidence" value="ECO:0007669"/>
    <property type="project" value="UniProtKB-KW"/>
</dbReference>
<dbReference type="GO" id="GO:0005524">
    <property type="term" value="F:ATP binding"/>
    <property type="evidence" value="ECO:0007669"/>
    <property type="project" value="UniProtKB-UniRule"/>
</dbReference>
<accession>A0A4U0Q833</accession>
<comment type="subcellular location">
    <subcellularLocation>
        <location evidence="1 7 8">Cytoplasm</location>
    </subcellularLocation>
</comment>
<keyword evidence="4 7" id="KW-0436">Ligase</keyword>
<dbReference type="InterPro" id="IPR036615">
    <property type="entry name" value="Mur_ligase_C_dom_sf"/>
</dbReference>
<comment type="similarity">
    <text evidence="7">Belongs to the MurCDEF family.</text>
</comment>
<dbReference type="GO" id="GO:0008360">
    <property type="term" value="P:regulation of cell shape"/>
    <property type="evidence" value="ECO:0007669"/>
    <property type="project" value="UniProtKB-KW"/>
</dbReference>
<dbReference type="SUPFAM" id="SSF51984">
    <property type="entry name" value="MurCD N-terminal domain"/>
    <property type="match status" value="1"/>
</dbReference>
<keyword evidence="5 7" id="KW-0547">Nucleotide-binding</keyword>
<dbReference type="GO" id="GO:0051301">
    <property type="term" value="P:cell division"/>
    <property type="evidence" value="ECO:0007669"/>
    <property type="project" value="UniProtKB-KW"/>
</dbReference>
<evidence type="ECO:0000256" key="5">
    <source>
        <dbReference type="ARBA" id="ARBA00022741"/>
    </source>
</evidence>
<dbReference type="Gene3D" id="3.40.50.720">
    <property type="entry name" value="NAD(P)-binding Rossmann-like Domain"/>
    <property type="match status" value="1"/>
</dbReference>
<evidence type="ECO:0000256" key="3">
    <source>
        <dbReference type="ARBA" id="ARBA00022490"/>
    </source>
</evidence>
<evidence type="ECO:0000256" key="7">
    <source>
        <dbReference type="HAMAP-Rule" id="MF_00639"/>
    </source>
</evidence>
<dbReference type="GO" id="GO:0008764">
    <property type="term" value="F:UDP-N-acetylmuramoylalanine-D-glutamate ligase activity"/>
    <property type="evidence" value="ECO:0007669"/>
    <property type="project" value="UniProtKB-UniRule"/>
</dbReference>
<dbReference type="NCBIfam" id="TIGR01087">
    <property type="entry name" value="murD"/>
    <property type="match status" value="1"/>
</dbReference>
<dbReference type="EMBL" id="SUMF01000002">
    <property type="protein sequence ID" value="TJZ77423.1"/>
    <property type="molecule type" value="Genomic_DNA"/>
</dbReference>
<comment type="pathway">
    <text evidence="2 7 8">Cell wall biogenesis; peptidoglycan biosynthesis.</text>
</comment>
<keyword evidence="3 7" id="KW-0963">Cytoplasm</keyword>
<dbReference type="PANTHER" id="PTHR43692:SF1">
    <property type="entry name" value="UDP-N-ACETYLMURAMOYLALANINE--D-GLUTAMATE LIGASE"/>
    <property type="match status" value="1"/>
</dbReference>
<dbReference type="InterPro" id="IPR004101">
    <property type="entry name" value="Mur_ligase_C"/>
</dbReference>
<dbReference type="Proteomes" id="UP000310016">
    <property type="component" value="Unassembled WGS sequence"/>
</dbReference>
<dbReference type="OrthoDB" id="9809796at2"/>
<keyword evidence="7 8" id="KW-0133">Cell shape</keyword>
<evidence type="ECO:0000256" key="4">
    <source>
        <dbReference type="ARBA" id="ARBA00022598"/>
    </source>
</evidence>
<comment type="caution">
    <text evidence="11">The sequence shown here is derived from an EMBL/GenBank/DDBJ whole genome shotgun (WGS) entry which is preliminary data.</text>
</comment>
<dbReference type="GO" id="GO:0005737">
    <property type="term" value="C:cytoplasm"/>
    <property type="evidence" value="ECO:0007669"/>
    <property type="project" value="UniProtKB-SubCell"/>
</dbReference>
<dbReference type="InterPro" id="IPR005762">
    <property type="entry name" value="MurD"/>
</dbReference>
<keyword evidence="7 8" id="KW-0132">Cell division</keyword>
<dbReference type="AlphaFoldDB" id="A0A4U0Q833"/>
<organism evidence="11 12">
    <name type="scientific">Chitiniphilus eburneus</name>
    <dbReference type="NCBI Taxonomy" id="2571148"/>
    <lineage>
        <taxon>Bacteria</taxon>
        <taxon>Pseudomonadati</taxon>
        <taxon>Pseudomonadota</taxon>
        <taxon>Betaproteobacteria</taxon>
        <taxon>Neisseriales</taxon>
        <taxon>Chitinibacteraceae</taxon>
        <taxon>Chitiniphilus</taxon>
    </lineage>
</organism>
<proteinExistence type="inferred from homology"/>
<keyword evidence="7 8" id="KW-0961">Cell wall biogenesis/degradation</keyword>
<dbReference type="InterPro" id="IPR013221">
    <property type="entry name" value="Mur_ligase_cen"/>
</dbReference>
<keyword evidence="7 8" id="KW-0573">Peptidoglycan synthesis</keyword>
<reference evidence="11 12" key="1">
    <citation type="submission" date="2019-04" db="EMBL/GenBank/DDBJ databases">
        <title>Chitiniphilus eburnea sp. nov., a novel chitinolytic bacterium isolated from aquaculture sludge.</title>
        <authorList>
            <person name="Sheng M."/>
        </authorList>
    </citation>
    <scope>NUCLEOTIDE SEQUENCE [LARGE SCALE GENOMIC DNA]</scope>
    <source>
        <strain evidence="11 12">HX-2-15</strain>
    </source>
</reference>
<dbReference type="Pfam" id="PF21799">
    <property type="entry name" value="MurD-like_N"/>
    <property type="match status" value="1"/>
</dbReference>
<evidence type="ECO:0000256" key="6">
    <source>
        <dbReference type="ARBA" id="ARBA00022840"/>
    </source>
</evidence>
<evidence type="ECO:0000256" key="8">
    <source>
        <dbReference type="RuleBase" id="RU003664"/>
    </source>
</evidence>
<comment type="function">
    <text evidence="7 8">Cell wall formation. Catalyzes the addition of glutamate to the nucleotide precursor UDP-N-acetylmuramoyl-L-alanine (UMA).</text>
</comment>
<dbReference type="Gene3D" id="3.40.1190.10">
    <property type="entry name" value="Mur-like, catalytic domain"/>
    <property type="match status" value="1"/>
</dbReference>
<keyword evidence="6 7" id="KW-0067">ATP-binding</keyword>
<evidence type="ECO:0000256" key="1">
    <source>
        <dbReference type="ARBA" id="ARBA00004496"/>
    </source>
</evidence>
<keyword evidence="12" id="KW-1185">Reference proteome</keyword>
<evidence type="ECO:0000259" key="10">
    <source>
        <dbReference type="Pfam" id="PF08245"/>
    </source>
</evidence>
<dbReference type="Pfam" id="PF02875">
    <property type="entry name" value="Mur_ligase_C"/>
    <property type="match status" value="1"/>
</dbReference>
<name>A0A4U0Q833_9NEIS</name>
<keyword evidence="7 8" id="KW-0131">Cell cycle</keyword>
<dbReference type="GO" id="GO:0009252">
    <property type="term" value="P:peptidoglycan biosynthetic process"/>
    <property type="evidence" value="ECO:0007669"/>
    <property type="project" value="UniProtKB-UniRule"/>
</dbReference>
<dbReference type="SUPFAM" id="SSF53244">
    <property type="entry name" value="MurD-like peptide ligases, peptide-binding domain"/>
    <property type="match status" value="1"/>
</dbReference>
<feature type="binding site" evidence="7">
    <location>
        <begin position="129"/>
        <end position="135"/>
    </location>
    <ligand>
        <name>ATP</name>
        <dbReference type="ChEBI" id="CHEBI:30616"/>
    </ligand>
</feature>